<proteinExistence type="predicted"/>
<reference evidence="2 3" key="1">
    <citation type="submission" date="2022-05" db="EMBL/GenBank/DDBJ databases">
        <authorList>
            <consortium name="Genoscope - CEA"/>
            <person name="William W."/>
        </authorList>
    </citation>
    <scope>NUCLEOTIDE SEQUENCE [LARGE SCALE GENOMIC DNA]</scope>
</reference>
<accession>A0ABN8M128</accession>
<feature type="region of interest" description="Disordered" evidence="1">
    <location>
        <begin position="1"/>
        <end position="46"/>
    </location>
</feature>
<protein>
    <submittedName>
        <fullName evidence="2">Uncharacterized protein</fullName>
    </submittedName>
</protein>
<evidence type="ECO:0000313" key="3">
    <source>
        <dbReference type="Proteomes" id="UP001159427"/>
    </source>
</evidence>
<sequence>MESSDKKEKKVREEIQQGSNYRVMETYENMEKPGQTTEKEGDQRSLEWCESEATNSFELLFPLATQIAHNIGGMQVACLKKN</sequence>
<keyword evidence="3" id="KW-1185">Reference proteome</keyword>
<organism evidence="2 3">
    <name type="scientific">Porites evermanni</name>
    <dbReference type="NCBI Taxonomy" id="104178"/>
    <lineage>
        <taxon>Eukaryota</taxon>
        <taxon>Metazoa</taxon>
        <taxon>Cnidaria</taxon>
        <taxon>Anthozoa</taxon>
        <taxon>Hexacorallia</taxon>
        <taxon>Scleractinia</taxon>
        <taxon>Fungiina</taxon>
        <taxon>Poritidae</taxon>
        <taxon>Porites</taxon>
    </lineage>
</organism>
<gene>
    <name evidence="2" type="ORF">PEVE_00010360</name>
</gene>
<evidence type="ECO:0000313" key="2">
    <source>
        <dbReference type="EMBL" id="CAH3021200.1"/>
    </source>
</evidence>
<dbReference type="Proteomes" id="UP001159427">
    <property type="component" value="Unassembled WGS sequence"/>
</dbReference>
<comment type="caution">
    <text evidence="2">The sequence shown here is derived from an EMBL/GenBank/DDBJ whole genome shotgun (WGS) entry which is preliminary data.</text>
</comment>
<dbReference type="EMBL" id="CALNXI010000173">
    <property type="protein sequence ID" value="CAH3021200.1"/>
    <property type="molecule type" value="Genomic_DNA"/>
</dbReference>
<evidence type="ECO:0000256" key="1">
    <source>
        <dbReference type="SAM" id="MobiDB-lite"/>
    </source>
</evidence>
<feature type="compositionally biased region" description="Basic and acidic residues" evidence="1">
    <location>
        <begin position="37"/>
        <end position="46"/>
    </location>
</feature>
<feature type="compositionally biased region" description="Basic and acidic residues" evidence="1">
    <location>
        <begin position="1"/>
        <end position="15"/>
    </location>
</feature>
<name>A0ABN8M128_9CNID</name>